<feature type="transmembrane region" description="Helical" evidence="9">
    <location>
        <begin position="285"/>
        <end position="306"/>
    </location>
</feature>
<keyword evidence="2" id="KW-0813">Transport</keyword>
<dbReference type="InterPro" id="IPR036259">
    <property type="entry name" value="MFS_trans_sf"/>
</dbReference>
<feature type="domain" description="Major facilitator superfamily (MFS) profile" evidence="10">
    <location>
        <begin position="287"/>
        <end position="708"/>
    </location>
</feature>
<name>A0A0M9A594_9HYME</name>
<proteinExistence type="predicted"/>
<feature type="transmembrane region" description="Helical" evidence="9">
    <location>
        <begin position="409"/>
        <end position="427"/>
    </location>
</feature>
<dbReference type="OrthoDB" id="6133115at2759"/>
<evidence type="ECO:0000259" key="10">
    <source>
        <dbReference type="PROSITE" id="PS50850"/>
    </source>
</evidence>
<dbReference type="InterPro" id="IPR003663">
    <property type="entry name" value="Sugar/inositol_transpt"/>
</dbReference>
<keyword evidence="3" id="KW-1003">Cell membrane</keyword>
<organism evidence="11 12">
    <name type="scientific">Melipona quadrifasciata</name>
    <dbReference type="NCBI Taxonomy" id="166423"/>
    <lineage>
        <taxon>Eukaryota</taxon>
        <taxon>Metazoa</taxon>
        <taxon>Ecdysozoa</taxon>
        <taxon>Arthropoda</taxon>
        <taxon>Hexapoda</taxon>
        <taxon>Insecta</taxon>
        <taxon>Pterygota</taxon>
        <taxon>Neoptera</taxon>
        <taxon>Endopterygota</taxon>
        <taxon>Hymenoptera</taxon>
        <taxon>Apocrita</taxon>
        <taxon>Aculeata</taxon>
        <taxon>Apoidea</taxon>
        <taxon>Anthophila</taxon>
        <taxon>Apidae</taxon>
        <taxon>Melipona</taxon>
    </lineage>
</organism>
<dbReference type="PROSITE" id="PS50850">
    <property type="entry name" value="MFS"/>
    <property type="match status" value="1"/>
</dbReference>
<dbReference type="STRING" id="166423.A0A0M9A594"/>
<reference evidence="11 12" key="1">
    <citation type="submission" date="2015-07" db="EMBL/GenBank/DDBJ databases">
        <title>The genome of Melipona quadrifasciata.</title>
        <authorList>
            <person name="Pan H."/>
            <person name="Kapheim K."/>
        </authorList>
    </citation>
    <scope>NUCLEOTIDE SEQUENCE [LARGE SCALE GENOMIC DNA]</scope>
    <source>
        <strain evidence="11">0111107301</strain>
        <tissue evidence="11">Whole body</tissue>
    </source>
</reference>
<evidence type="ECO:0000256" key="9">
    <source>
        <dbReference type="SAM" id="Phobius"/>
    </source>
</evidence>
<dbReference type="PRINTS" id="PR00171">
    <property type="entry name" value="SUGRTRNSPORT"/>
</dbReference>
<feature type="transmembrane region" description="Helical" evidence="9">
    <location>
        <begin position="653"/>
        <end position="673"/>
    </location>
</feature>
<gene>
    <name evidence="11" type="ORF">WN51_09834</name>
</gene>
<dbReference type="GO" id="GO:0022857">
    <property type="term" value="F:transmembrane transporter activity"/>
    <property type="evidence" value="ECO:0007669"/>
    <property type="project" value="InterPro"/>
</dbReference>
<keyword evidence="5 9" id="KW-0812">Transmembrane</keyword>
<feature type="transmembrane region" description="Helical" evidence="9">
    <location>
        <begin position="617"/>
        <end position="641"/>
    </location>
</feature>
<evidence type="ECO:0000313" key="11">
    <source>
        <dbReference type="EMBL" id="KOX77510.1"/>
    </source>
</evidence>
<dbReference type="EMBL" id="KQ435732">
    <property type="protein sequence ID" value="KOX77510.1"/>
    <property type="molecule type" value="Genomic_DNA"/>
</dbReference>
<sequence>MRELSRTHEWPVRLSLIVILSRYDVLGTIDVNLNELQYLAARLNPFECRRLIAALHYTTYELPSNLADAERNVDDDIPCVRHLVHWNSSPAEGKGKTHEVLAHRLRQINRNDLADWLGKSAAVMKPFDELSKEETELPQNHIEIFFFLSPHPVTLEPSKREKDPWTQVDVILMATLLGLLGTLLTLICYTVLQRIRQHFRTVKYKKLKQQESEDEREKTRERMIKNSVQMLEICTGSSRVEAANVCTVKVCHKSKLNENKASMTDIGIEVECAVKEEKSKIYLQLISSIIINLTFLASGICISWPAVTLSKLKPGSDLVVSDDNGGWIVCALGIGGIVGPILAGLLLDRIGRKWFIYATSVPFIACWVLTYLAKSWVELLVARLVAGISIGASSSIVPVYVGEIAEPRIRGACSAMTSLMINLGYIFTYGLGPFLNRKMFALVCLTPTAVFLLTALWLPESPYHYLKKNKDKSAALTLVWLRRKKNNDNEIKQMKESIKNEKEGGFKKLFTVPPHRKAFWILFLVITGQTLCGFIIIISYLDTLVKHFHINFVSDIILLLISVVSLISGILSSCFVDKFGRRFVFLISSYGTTLCFSVIGAYFLLGQLKVKTGDLSLVPLIALVLYIIIVSFGLLPMPAIITSEIFPTNIKGWAIMIANIYGSVCNIIAPKLYQIGVTYFGYHVVFLALAVIQLIIAIIASIYLPETSRKTFEQIQKDLQPKNKAKKKKDEN</sequence>
<dbReference type="AlphaFoldDB" id="A0A0M9A594"/>
<evidence type="ECO:0000313" key="12">
    <source>
        <dbReference type="Proteomes" id="UP000053105"/>
    </source>
</evidence>
<evidence type="ECO:0000256" key="4">
    <source>
        <dbReference type="ARBA" id="ARBA00022597"/>
    </source>
</evidence>
<dbReference type="Pfam" id="PF00083">
    <property type="entry name" value="Sugar_tr"/>
    <property type="match status" value="1"/>
</dbReference>
<accession>A0A0M9A594</accession>
<feature type="transmembrane region" description="Helical" evidence="9">
    <location>
        <begin position="679"/>
        <end position="704"/>
    </location>
</feature>
<dbReference type="GO" id="GO:0005886">
    <property type="term" value="C:plasma membrane"/>
    <property type="evidence" value="ECO:0007669"/>
    <property type="project" value="UniProtKB-SubCell"/>
</dbReference>
<keyword evidence="8" id="KW-0325">Glycoprotein</keyword>
<feature type="transmembrane region" description="Helical" evidence="9">
    <location>
        <begin position="170"/>
        <end position="192"/>
    </location>
</feature>
<keyword evidence="6 9" id="KW-1133">Transmembrane helix</keyword>
<comment type="subcellular location">
    <subcellularLocation>
        <location evidence="1">Cell membrane</location>
        <topology evidence="1">Multi-pass membrane protein</topology>
    </subcellularLocation>
</comment>
<evidence type="ECO:0000256" key="1">
    <source>
        <dbReference type="ARBA" id="ARBA00004651"/>
    </source>
</evidence>
<keyword evidence="4" id="KW-0762">Sugar transport</keyword>
<dbReference type="FunFam" id="1.20.1250.20:FF:000218">
    <property type="entry name" value="facilitated trehalose transporter Tret1"/>
    <property type="match status" value="1"/>
</dbReference>
<feature type="transmembrane region" description="Helical" evidence="9">
    <location>
        <begin position="326"/>
        <end position="347"/>
    </location>
</feature>
<dbReference type="Proteomes" id="UP000053105">
    <property type="component" value="Unassembled WGS sequence"/>
</dbReference>
<dbReference type="PROSITE" id="PS00217">
    <property type="entry name" value="SUGAR_TRANSPORT_2"/>
    <property type="match status" value="1"/>
</dbReference>
<dbReference type="PANTHER" id="PTHR48021:SF46">
    <property type="entry name" value="MAJOR FACILITATOR SUPERFAMILY (MFS) PROFILE DOMAIN-CONTAINING PROTEIN"/>
    <property type="match status" value="1"/>
</dbReference>
<evidence type="ECO:0000256" key="5">
    <source>
        <dbReference type="ARBA" id="ARBA00022692"/>
    </source>
</evidence>
<evidence type="ECO:0000256" key="2">
    <source>
        <dbReference type="ARBA" id="ARBA00022448"/>
    </source>
</evidence>
<feature type="transmembrane region" description="Helical" evidence="9">
    <location>
        <begin position="518"/>
        <end position="541"/>
    </location>
</feature>
<dbReference type="InterPro" id="IPR050549">
    <property type="entry name" value="MFS_Trehalose_Transporter"/>
</dbReference>
<keyword evidence="12" id="KW-1185">Reference proteome</keyword>
<dbReference type="InterPro" id="IPR005828">
    <property type="entry name" value="MFS_sugar_transport-like"/>
</dbReference>
<evidence type="ECO:0000256" key="8">
    <source>
        <dbReference type="ARBA" id="ARBA00023180"/>
    </source>
</evidence>
<dbReference type="Gene3D" id="1.20.1250.20">
    <property type="entry name" value="MFS general substrate transporter like domains"/>
    <property type="match status" value="1"/>
</dbReference>
<feature type="transmembrane region" description="Helical" evidence="9">
    <location>
        <begin position="583"/>
        <end position="605"/>
    </location>
</feature>
<protein>
    <submittedName>
        <fullName evidence="11">Facilitated trehalose transporter Tret1</fullName>
    </submittedName>
</protein>
<dbReference type="SUPFAM" id="SSF103473">
    <property type="entry name" value="MFS general substrate transporter"/>
    <property type="match status" value="1"/>
</dbReference>
<dbReference type="PANTHER" id="PTHR48021">
    <property type="match status" value="1"/>
</dbReference>
<feature type="transmembrane region" description="Helical" evidence="9">
    <location>
        <begin position="556"/>
        <end position="576"/>
    </location>
</feature>
<evidence type="ECO:0000256" key="6">
    <source>
        <dbReference type="ARBA" id="ARBA00022989"/>
    </source>
</evidence>
<feature type="transmembrane region" description="Helical" evidence="9">
    <location>
        <begin position="439"/>
        <end position="458"/>
    </location>
</feature>
<dbReference type="InterPro" id="IPR005829">
    <property type="entry name" value="Sugar_transporter_CS"/>
</dbReference>
<dbReference type="PROSITE" id="PS00216">
    <property type="entry name" value="SUGAR_TRANSPORT_1"/>
    <property type="match status" value="2"/>
</dbReference>
<keyword evidence="7 9" id="KW-0472">Membrane</keyword>
<feature type="transmembrane region" description="Helical" evidence="9">
    <location>
        <begin position="379"/>
        <end position="402"/>
    </location>
</feature>
<evidence type="ECO:0000256" key="3">
    <source>
        <dbReference type="ARBA" id="ARBA00022475"/>
    </source>
</evidence>
<feature type="transmembrane region" description="Helical" evidence="9">
    <location>
        <begin position="354"/>
        <end position="373"/>
    </location>
</feature>
<evidence type="ECO:0000256" key="7">
    <source>
        <dbReference type="ARBA" id="ARBA00023136"/>
    </source>
</evidence>
<dbReference type="InterPro" id="IPR020846">
    <property type="entry name" value="MFS_dom"/>
</dbReference>